<name>A0ABD2HRI7_9BILA</name>
<keyword evidence="3 8" id="KW-0479">Metal-binding</keyword>
<dbReference type="GO" id="GO:0046872">
    <property type="term" value="F:metal ion binding"/>
    <property type="evidence" value="ECO:0007669"/>
    <property type="project" value="UniProtKB-KW"/>
</dbReference>
<keyword evidence="2 8" id="KW-0349">Heme</keyword>
<dbReference type="Proteomes" id="UP001620626">
    <property type="component" value="Unassembled WGS sequence"/>
</dbReference>
<keyword evidence="5 8" id="KW-0408">Iron</keyword>
<dbReference type="PROSITE" id="PS00086">
    <property type="entry name" value="CYTOCHROME_P450"/>
    <property type="match status" value="1"/>
</dbReference>
<accession>A0ABD2HRI7</accession>
<evidence type="ECO:0008006" key="12">
    <source>
        <dbReference type="Google" id="ProtNLM"/>
    </source>
</evidence>
<reference evidence="10 11" key="1">
    <citation type="submission" date="2024-10" db="EMBL/GenBank/DDBJ databases">
        <authorList>
            <person name="Kim D."/>
        </authorList>
    </citation>
    <scope>NUCLEOTIDE SEQUENCE [LARGE SCALE GENOMIC DNA]</scope>
    <source>
        <strain evidence="10">BH-2024</strain>
    </source>
</reference>
<evidence type="ECO:0000313" key="11">
    <source>
        <dbReference type="Proteomes" id="UP001620626"/>
    </source>
</evidence>
<gene>
    <name evidence="10" type="ORF">niasHT_033539</name>
</gene>
<organism evidence="10 11">
    <name type="scientific">Heterodera trifolii</name>
    <dbReference type="NCBI Taxonomy" id="157864"/>
    <lineage>
        <taxon>Eukaryota</taxon>
        <taxon>Metazoa</taxon>
        <taxon>Ecdysozoa</taxon>
        <taxon>Nematoda</taxon>
        <taxon>Chromadorea</taxon>
        <taxon>Rhabditida</taxon>
        <taxon>Tylenchina</taxon>
        <taxon>Tylenchomorpha</taxon>
        <taxon>Tylenchoidea</taxon>
        <taxon>Heteroderidae</taxon>
        <taxon>Heteroderinae</taxon>
        <taxon>Heterodera</taxon>
    </lineage>
</organism>
<evidence type="ECO:0000256" key="5">
    <source>
        <dbReference type="ARBA" id="ARBA00023004"/>
    </source>
</evidence>
<dbReference type="Pfam" id="PF00067">
    <property type="entry name" value="p450"/>
    <property type="match status" value="1"/>
</dbReference>
<evidence type="ECO:0000256" key="8">
    <source>
        <dbReference type="RuleBase" id="RU000461"/>
    </source>
</evidence>
<keyword evidence="4 8" id="KW-0560">Oxidoreductase</keyword>
<dbReference type="PANTHER" id="PTHR24302">
    <property type="entry name" value="CYTOCHROME P450 FAMILY 3"/>
    <property type="match status" value="1"/>
</dbReference>
<evidence type="ECO:0000256" key="2">
    <source>
        <dbReference type="ARBA" id="ARBA00022617"/>
    </source>
</evidence>
<keyword evidence="11" id="KW-1185">Reference proteome</keyword>
<evidence type="ECO:0000313" key="10">
    <source>
        <dbReference type="EMBL" id="KAL3070029.1"/>
    </source>
</evidence>
<dbReference type="GO" id="GO:0004497">
    <property type="term" value="F:monooxygenase activity"/>
    <property type="evidence" value="ECO:0007669"/>
    <property type="project" value="UniProtKB-KW"/>
</dbReference>
<comment type="function">
    <text evidence="7">Cytochromes P450 are a group of heme-thiolate monooxygenases. They oxidize a variety of structurally unrelated compounds, including steroids, fatty acids, and xenobiotics.</text>
</comment>
<comment type="caution">
    <text evidence="10">The sequence shown here is derived from an EMBL/GenBank/DDBJ whole genome shotgun (WGS) entry which is preliminary data.</text>
</comment>
<dbReference type="SUPFAM" id="SSF48264">
    <property type="entry name" value="Cytochrome P450"/>
    <property type="match status" value="1"/>
</dbReference>
<dbReference type="InterPro" id="IPR017972">
    <property type="entry name" value="Cyt_P450_CS"/>
</dbReference>
<keyword evidence="6 8" id="KW-0503">Monooxygenase</keyword>
<dbReference type="Gene3D" id="1.10.630.10">
    <property type="entry name" value="Cytochrome P450"/>
    <property type="match status" value="1"/>
</dbReference>
<dbReference type="EMBL" id="JBICBT010001386">
    <property type="protein sequence ID" value="KAL3070029.1"/>
    <property type="molecule type" value="Genomic_DNA"/>
</dbReference>
<protein>
    <recommendedName>
        <fullName evidence="12">Cytochrome P450</fullName>
    </recommendedName>
</protein>
<sequence length="331" mass="37046">MIIAFILFCFVCTKENVIEIVQHKTKPSHLSILINGQKFDFDKFGAHVSDYRADRNDLIDKPMDCNSMAFLEAKNEPMLVFDELIFKWLAFAEADNVAKTTTTTTSSSSGTIRTVDFVIDFVMKVANVGTFLWPKLLYGIDELRNQYNSSGSDRQVPSLSFSWLDIDPLSASAHYYAFGGGPRICIGMRFALLEEKMALVRLLGRYSLAKTEQTEKLLKVNAQVVLNHCAVMRFGAQADSNRMRPLRPYQLHSCRAIYEAYRSTYGQSPAHRLESDARRHADTTVTAYVTKGPPPRSQGSGYALVRYHRNGCRQTVNTGGNGAGEQIASAK</sequence>
<evidence type="ECO:0000256" key="9">
    <source>
        <dbReference type="SAM" id="SignalP"/>
    </source>
</evidence>
<feature type="chain" id="PRO_5044812471" description="Cytochrome P450" evidence="9">
    <location>
        <begin position="16"/>
        <end position="331"/>
    </location>
</feature>
<dbReference type="InterPro" id="IPR036396">
    <property type="entry name" value="Cyt_P450_sf"/>
</dbReference>
<keyword evidence="9" id="KW-0732">Signal</keyword>
<evidence type="ECO:0000256" key="6">
    <source>
        <dbReference type="ARBA" id="ARBA00023033"/>
    </source>
</evidence>
<evidence type="ECO:0000256" key="7">
    <source>
        <dbReference type="ARBA" id="ARBA00043906"/>
    </source>
</evidence>
<proteinExistence type="inferred from homology"/>
<dbReference type="PANTHER" id="PTHR24302:SF15">
    <property type="entry name" value="FATTY-ACID PEROXYGENASE"/>
    <property type="match status" value="1"/>
</dbReference>
<evidence type="ECO:0000256" key="3">
    <source>
        <dbReference type="ARBA" id="ARBA00022723"/>
    </source>
</evidence>
<feature type="signal peptide" evidence="9">
    <location>
        <begin position="1"/>
        <end position="15"/>
    </location>
</feature>
<dbReference type="AlphaFoldDB" id="A0ABD2HRI7"/>
<dbReference type="InterPro" id="IPR050705">
    <property type="entry name" value="Cytochrome_P450_3A"/>
</dbReference>
<comment type="similarity">
    <text evidence="1 8">Belongs to the cytochrome P450 family.</text>
</comment>
<evidence type="ECO:0000256" key="1">
    <source>
        <dbReference type="ARBA" id="ARBA00010617"/>
    </source>
</evidence>
<evidence type="ECO:0000256" key="4">
    <source>
        <dbReference type="ARBA" id="ARBA00023002"/>
    </source>
</evidence>
<dbReference type="InterPro" id="IPR001128">
    <property type="entry name" value="Cyt_P450"/>
</dbReference>